<protein>
    <submittedName>
        <fullName evidence="2">DNA binding domain-containing protein, excisionase family</fullName>
    </submittedName>
</protein>
<evidence type="ECO:0000313" key="2">
    <source>
        <dbReference type="EMBL" id="SKB35553.1"/>
    </source>
</evidence>
<dbReference type="Pfam" id="PF12728">
    <property type="entry name" value="HTH_17"/>
    <property type="match status" value="1"/>
</dbReference>
<dbReference type="EMBL" id="FUYN01000002">
    <property type="protein sequence ID" value="SKB35553.1"/>
    <property type="molecule type" value="Genomic_DNA"/>
</dbReference>
<dbReference type="AlphaFoldDB" id="A0A1T5ALT9"/>
<reference evidence="3" key="1">
    <citation type="submission" date="2017-02" db="EMBL/GenBank/DDBJ databases">
        <authorList>
            <person name="Varghese N."/>
            <person name="Submissions S."/>
        </authorList>
    </citation>
    <scope>NUCLEOTIDE SEQUENCE [LARGE SCALE GENOMIC DNA]</scope>
    <source>
        <strain evidence="3">ATCC 35199</strain>
    </source>
</reference>
<sequence>MNLMSVKDLSANYNIKKSTAYEMVKIKGFPAVRVNSKYFIIQEDFEKWIRSNIGKTVM</sequence>
<dbReference type="Proteomes" id="UP000243406">
    <property type="component" value="Unassembled WGS sequence"/>
</dbReference>
<dbReference type="OrthoDB" id="1684751at2"/>
<evidence type="ECO:0000313" key="3">
    <source>
        <dbReference type="Proteomes" id="UP000243406"/>
    </source>
</evidence>
<name>A0A1T5ALT9_9FIRM</name>
<dbReference type="InterPro" id="IPR041657">
    <property type="entry name" value="HTH_17"/>
</dbReference>
<gene>
    <name evidence="2" type="ORF">SAMN02745120_0990</name>
</gene>
<feature type="domain" description="Helix-turn-helix" evidence="1">
    <location>
        <begin position="3"/>
        <end position="52"/>
    </location>
</feature>
<evidence type="ECO:0000259" key="1">
    <source>
        <dbReference type="Pfam" id="PF12728"/>
    </source>
</evidence>
<accession>A0A1T5ALT9</accession>
<keyword evidence="3" id="KW-1185">Reference proteome</keyword>
<proteinExistence type="predicted"/>
<organism evidence="2 3">
    <name type="scientific">Acetoanaerobium noterae</name>
    <dbReference type="NCBI Taxonomy" id="745369"/>
    <lineage>
        <taxon>Bacteria</taxon>
        <taxon>Bacillati</taxon>
        <taxon>Bacillota</taxon>
        <taxon>Clostridia</taxon>
        <taxon>Peptostreptococcales</taxon>
        <taxon>Filifactoraceae</taxon>
        <taxon>Acetoanaerobium</taxon>
    </lineage>
</organism>
<dbReference type="RefSeq" id="WP_079588934.1">
    <property type="nucleotide sequence ID" value="NZ_FUYN01000002.1"/>
</dbReference>